<feature type="domain" description="Glycosyl transferase family 25" evidence="1">
    <location>
        <begin position="9"/>
        <end position="185"/>
    </location>
</feature>
<gene>
    <name evidence="2" type="ORF">AU15_20860</name>
    <name evidence="3" type="ORF">SAMN04487868_13312</name>
</gene>
<dbReference type="EMBL" id="CP007152">
    <property type="protein sequence ID" value="AHI32784.1"/>
    <property type="molecule type" value="Genomic_DNA"/>
</dbReference>
<dbReference type="GO" id="GO:0016740">
    <property type="term" value="F:transferase activity"/>
    <property type="evidence" value="ECO:0007669"/>
    <property type="project" value="UniProtKB-KW"/>
</dbReference>
<accession>A0A1I4NBQ1</accession>
<dbReference type="Proteomes" id="UP000035081">
    <property type="component" value="Chromosome"/>
</dbReference>
<dbReference type="Pfam" id="PF01755">
    <property type="entry name" value="Glyco_transf_25"/>
    <property type="match status" value="1"/>
</dbReference>
<reference evidence="2 4" key="1">
    <citation type="journal article" date="2014" name="Genome Announc.">
        <title>Draft Genome Sequences of Marinobacter similis A3d10T and Marinobacter salarius R9SW1T.</title>
        <authorList>
            <person name="Ivanova E.P."/>
            <person name="Ng H.J."/>
            <person name="Webb H.K."/>
            <person name="Feng G."/>
            <person name="Oshima K."/>
            <person name="Hattori M."/>
            <person name="Ohkuma M."/>
            <person name="Sergeev A.F."/>
            <person name="Mikhailov V.V."/>
            <person name="Crawford R.J."/>
            <person name="Sawabe T."/>
        </authorList>
    </citation>
    <scope>NUCLEOTIDE SEQUENCE [LARGE SCALE GENOMIC DNA]</scope>
    <source>
        <strain evidence="4">A3d10 and R9SW1</strain>
        <strain evidence="2">R9SW1</strain>
    </source>
</reference>
<keyword evidence="5" id="KW-1185">Reference proteome</keyword>
<dbReference type="CDD" id="cd06532">
    <property type="entry name" value="Glyco_transf_25"/>
    <property type="match status" value="1"/>
</dbReference>
<protein>
    <submittedName>
        <fullName evidence="2 3">Glycosyl transferase</fullName>
    </submittedName>
</protein>
<accession>W5YV76</accession>
<evidence type="ECO:0000313" key="4">
    <source>
        <dbReference type="Proteomes" id="UP000035081"/>
    </source>
</evidence>
<sequence>MPDGICPAKVIVLTLERAKARQARIKSLLDSAGIPFEFFWGVDGQRDPNPIEPFYDEKKRLRVKGAPLSQGQLGCFASHYRIWQKCLQENQNLVILEDDVIFDEGLFKIFLKNIPELPQEAGCVRLFENKTRNHKAFEYAQLKGLRLLRYTKGPMSTMGYYLTPGAAEKFIESLRPVFLSVDIYMDRYWSNKVLCCGVEPGFVYHDHQFESMIGYTEKTQRRAIVVTILRELFTLGERIQRYVYNRKFWLK</sequence>
<evidence type="ECO:0000259" key="1">
    <source>
        <dbReference type="Pfam" id="PF01755"/>
    </source>
</evidence>
<organism evidence="2 4">
    <name type="scientific">Marinobacter salarius</name>
    <dbReference type="NCBI Taxonomy" id="1420917"/>
    <lineage>
        <taxon>Bacteria</taxon>
        <taxon>Pseudomonadati</taxon>
        <taxon>Pseudomonadota</taxon>
        <taxon>Gammaproteobacteria</taxon>
        <taxon>Pseudomonadales</taxon>
        <taxon>Marinobacteraceae</taxon>
        <taxon>Marinobacter</taxon>
    </lineage>
</organism>
<name>W5YV76_9GAMM</name>
<keyword evidence="2" id="KW-0808">Transferase</keyword>
<evidence type="ECO:0000313" key="2">
    <source>
        <dbReference type="EMBL" id="AHI32784.1"/>
    </source>
</evidence>
<dbReference type="InterPro" id="IPR002654">
    <property type="entry name" value="Glyco_trans_25"/>
</dbReference>
<dbReference type="RefSeq" id="WP_036203468.1">
    <property type="nucleotide sequence ID" value="NZ_DCAM01000067.1"/>
</dbReference>
<reference evidence="3 5" key="2">
    <citation type="submission" date="2016-10" db="EMBL/GenBank/DDBJ databases">
        <authorList>
            <person name="Varghese N."/>
            <person name="Submissions S."/>
        </authorList>
    </citation>
    <scope>NUCLEOTIDE SEQUENCE [LARGE SCALE GENOMIC DNA]</scope>
    <source>
        <strain evidence="3 5">DSM 26291</strain>
    </source>
</reference>
<evidence type="ECO:0000313" key="5">
    <source>
        <dbReference type="Proteomes" id="UP000199211"/>
    </source>
</evidence>
<dbReference type="HOGENOM" id="CLU_071269_3_1_6"/>
<proteinExistence type="predicted"/>
<dbReference type="AlphaFoldDB" id="W5YV76"/>
<dbReference type="Proteomes" id="UP000199211">
    <property type="component" value="Unassembled WGS sequence"/>
</dbReference>
<evidence type="ECO:0000313" key="3">
    <source>
        <dbReference type="EMBL" id="SFM12941.1"/>
    </source>
</evidence>
<dbReference type="KEGG" id="msr:AU15_20860"/>
<dbReference type="EMBL" id="FOTV01000033">
    <property type="protein sequence ID" value="SFM12941.1"/>
    <property type="molecule type" value="Genomic_DNA"/>
</dbReference>